<dbReference type="PANTHER" id="PTHR28127:SF1">
    <property type="entry name" value="RIBOSOME ASSEMBLY PROTEIN 3"/>
    <property type="match status" value="1"/>
</dbReference>
<proteinExistence type="inferred from homology"/>
<dbReference type="HOGENOM" id="CLU_1100358_0_0_1"/>
<reference evidence="11" key="1">
    <citation type="journal article" date="2010" name="Genome Biol.">
        <title>Genome sequence of the necrotrophic plant pathogen Pythium ultimum reveals original pathogenicity mechanisms and effector repertoire.</title>
        <authorList>
            <person name="Levesque C.A."/>
            <person name="Brouwer H."/>
            <person name="Cano L."/>
            <person name="Hamilton J.P."/>
            <person name="Holt C."/>
            <person name="Huitema E."/>
            <person name="Raffaele S."/>
            <person name="Robideau G.P."/>
            <person name="Thines M."/>
            <person name="Win J."/>
            <person name="Zerillo M.M."/>
            <person name="Beakes G.W."/>
            <person name="Boore J.L."/>
            <person name="Busam D."/>
            <person name="Dumas B."/>
            <person name="Ferriera S."/>
            <person name="Fuerstenberg S.I."/>
            <person name="Gachon C.M."/>
            <person name="Gaulin E."/>
            <person name="Govers F."/>
            <person name="Grenville-Briggs L."/>
            <person name="Horner N."/>
            <person name="Hostetler J."/>
            <person name="Jiang R.H."/>
            <person name="Johnson J."/>
            <person name="Krajaejun T."/>
            <person name="Lin H."/>
            <person name="Meijer H.J."/>
            <person name="Moore B."/>
            <person name="Morris P."/>
            <person name="Phuntmart V."/>
            <person name="Puiu D."/>
            <person name="Shetty J."/>
            <person name="Stajich J.E."/>
            <person name="Tripathy S."/>
            <person name="Wawra S."/>
            <person name="van West P."/>
            <person name="Whitty B.R."/>
            <person name="Coutinho P.M."/>
            <person name="Henrissat B."/>
            <person name="Martin F."/>
            <person name="Thomas P.D."/>
            <person name="Tyler B.M."/>
            <person name="De Vries R.P."/>
            <person name="Kamoun S."/>
            <person name="Yandell M."/>
            <person name="Tisserat N."/>
            <person name="Buell C.R."/>
        </authorList>
    </citation>
    <scope>NUCLEOTIDE SEQUENCE</scope>
    <source>
        <strain evidence="11">DAOM:BR144</strain>
    </source>
</reference>
<dbReference type="InterPro" id="IPR051898">
    <property type="entry name" value="Ribosome_Assembly_3"/>
</dbReference>
<keyword evidence="7" id="KW-0687">Ribonucleoprotein</keyword>
<dbReference type="VEuPathDB" id="FungiDB:PYU1_G004241"/>
<dbReference type="EMBL" id="GL376567">
    <property type="status" value="NOT_ANNOTATED_CDS"/>
    <property type="molecule type" value="Genomic_DNA"/>
</dbReference>
<evidence type="ECO:0000313" key="11">
    <source>
        <dbReference type="Proteomes" id="UP000019132"/>
    </source>
</evidence>
<dbReference type="EnsemblProtists" id="PYU1_T004251">
    <property type="protein sequence ID" value="PYU1_T004251"/>
    <property type="gene ID" value="PYU1_G004241"/>
</dbReference>
<keyword evidence="5" id="KW-0690">Ribosome biogenesis</keyword>
<evidence type="ECO:0000256" key="1">
    <source>
        <dbReference type="ARBA" id="ARBA00003035"/>
    </source>
</evidence>
<name>K3WH10_GLOUD</name>
<dbReference type="GO" id="GO:0030687">
    <property type="term" value="C:preribosome, large subunit precursor"/>
    <property type="evidence" value="ECO:0007669"/>
    <property type="project" value="TreeGrafter"/>
</dbReference>
<dbReference type="Proteomes" id="UP000019132">
    <property type="component" value="Unassembled WGS sequence"/>
</dbReference>
<feature type="region of interest" description="Disordered" evidence="8">
    <location>
        <begin position="91"/>
        <end position="121"/>
    </location>
</feature>
<dbReference type="InterPro" id="IPR028217">
    <property type="entry name" value="Rsa3_C"/>
</dbReference>
<dbReference type="PANTHER" id="PTHR28127">
    <property type="entry name" value="RIBOSOME ASSEMBLY PROTEIN 3"/>
    <property type="match status" value="1"/>
</dbReference>
<dbReference type="GO" id="GO:0005730">
    <property type="term" value="C:nucleolus"/>
    <property type="evidence" value="ECO:0007669"/>
    <property type="project" value="UniProtKB-SubCell"/>
</dbReference>
<evidence type="ECO:0000256" key="3">
    <source>
        <dbReference type="ARBA" id="ARBA00006256"/>
    </source>
</evidence>
<evidence type="ECO:0000256" key="7">
    <source>
        <dbReference type="ARBA" id="ARBA00023274"/>
    </source>
</evidence>
<keyword evidence="6" id="KW-0539">Nucleus</keyword>
<reference evidence="10" key="3">
    <citation type="submission" date="2015-02" db="UniProtKB">
        <authorList>
            <consortium name="EnsemblProtists"/>
        </authorList>
    </citation>
    <scope>IDENTIFICATION</scope>
    <source>
        <strain evidence="10">DAOM BR144</strain>
    </source>
</reference>
<comment type="function">
    <text evidence="1">Required for efficient biogenesis of the 60S ribosomal subunit.</text>
</comment>
<evidence type="ECO:0000256" key="4">
    <source>
        <dbReference type="ARBA" id="ARBA00015339"/>
    </source>
</evidence>
<sequence length="253" mass="27746">MASGDSSSSSATDSAKIVARYDKLLQALGEDPFQPASVFQRTEDVSKSIDDAQAADERTQLLAAAAQKSLRCAKLIEQALDASAKFNHVQQKVAQAHKDHNDDESSDDGDEDVDMDEDGESEQTVLLLEDLVAVGDEMQDISKKYAHLGVASKTARASRELLSIADQNLQESMDALATTGYGNSSARVQEEFRDLYMEEFTTAFGDDLDQFRQEERFESKDVTYLISCIHAGGDVFSPLQKKLFVESVNANKS</sequence>
<dbReference type="GO" id="GO:0000027">
    <property type="term" value="P:ribosomal large subunit assembly"/>
    <property type="evidence" value="ECO:0007669"/>
    <property type="project" value="TreeGrafter"/>
</dbReference>
<evidence type="ECO:0000256" key="8">
    <source>
        <dbReference type="SAM" id="MobiDB-lite"/>
    </source>
</evidence>
<feature type="domain" description="Ribosome-assembly protein 3 C-terminal" evidence="9">
    <location>
        <begin position="192"/>
        <end position="237"/>
    </location>
</feature>
<protein>
    <recommendedName>
        <fullName evidence="4">Ribosome assembly protein 3</fullName>
    </recommendedName>
</protein>
<accession>K3WH10</accession>
<dbReference type="AlphaFoldDB" id="K3WH10"/>
<dbReference type="Pfam" id="PF14615">
    <property type="entry name" value="Rsa3"/>
    <property type="match status" value="1"/>
</dbReference>
<keyword evidence="11" id="KW-1185">Reference proteome</keyword>
<dbReference type="OMA" id="LYMEEFT"/>
<dbReference type="eggNOG" id="ENOG502RZF0">
    <property type="taxonomic scope" value="Eukaryota"/>
</dbReference>
<feature type="compositionally biased region" description="Acidic residues" evidence="8">
    <location>
        <begin position="104"/>
        <end position="121"/>
    </location>
</feature>
<dbReference type="InParanoid" id="K3WH10"/>
<evidence type="ECO:0000259" key="9">
    <source>
        <dbReference type="Pfam" id="PF14615"/>
    </source>
</evidence>
<evidence type="ECO:0000256" key="2">
    <source>
        <dbReference type="ARBA" id="ARBA00004604"/>
    </source>
</evidence>
<evidence type="ECO:0000256" key="6">
    <source>
        <dbReference type="ARBA" id="ARBA00023242"/>
    </source>
</evidence>
<evidence type="ECO:0000313" key="10">
    <source>
        <dbReference type="EnsemblProtists" id="PYU1_T004251"/>
    </source>
</evidence>
<evidence type="ECO:0000256" key="5">
    <source>
        <dbReference type="ARBA" id="ARBA00022517"/>
    </source>
</evidence>
<organism evidence="10 11">
    <name type="scientific">Globisporangium ultimum (strain ATCC 200006 / CBS 805.95 / DAOM BR144)</name>
    <name type="common">Pythium ultimum</name>
    <dbReference type="NCBI Taxonomy" id="431595"/>
    <lineage>
        <taxon>Eukaryota</taxon>
        <taxon>Sar</taxon>
        <taxon>Stramenopiles</taxon>
        <taxon>Oomycota</taxon>
        <taxon>Peronosporomycetes</taxon>
        <taxon>Pythiales</taxon>
        <taxon>Pythiaceae</taxon>
        <taxon>Globisporangium</taxon>
    </lineage>
</organism>
<comment type="similarity">
    <text evidence="3">Belongs to the RSA3 family.</text>
</comment>
<comment type="subcellular location">
    <subcellularLocation>
        <location evidence="2">Nucleus</location>
        <location evidence="2">Nucleolus</location>
    </subcellularLocation>
</comment>
<reference evidence="11" key="2">
    <citation type="submission" date="2010-04" db="EMBL/GenBank/DDBJ databases">
        <authorList>
            <person name="Buell R."/>
            <person name="Hamilton J."/>
            <person name="Hostetler J."/>
        </authorList>
    </citation>
    <scope>NUCLEOTIDE SEQUENCE [LARGE SCALE GENOMIC DNA]</scope>
    <source>
        <strain evidence="11">DAOM:BR144</strain>
    </source>
</reference>